<dbReference type="Ensembl" id="ENSGWIT00000001942.1">
    <property type="protein sequence ID" value="ENSGWIP00000001801.1"/>
    <property type="gene ID" value="ENSGWIG00000001022.1"/>
</dbReference>
<reference evidence="11" key="2">
    <citation type="submission" date="2025-08" db="UniProtKB">
        <authorList>
            <consortium name="Ensembl"/>
        </authorList>
    </citation>
    <scope>IDENTIFICATION</scope>
</reference>
<evidence type="ECO:0000313" key="11">
    <source>
        <dbReference type="Ensembl" id="ENSGWIP00000001801.1"/>
    </source>
</evidence>
<sequence length="139" mass="15139">MDKVQGPPPGEEAPPYPGPPLGGTQVQPGVQPVCVVSPPAYQYAPQLVVAAPQVAQVVVVQQHSQLSDVPGQTKCPHCQNTVVTRTQHKSGMLTWLICGVLGIFLCWPCCWIPFCIDSCKDVEHVCPNCNNVVYIYKRM</sequence>
<dbReference type="SMART" id="SM00714">
    <property type="entry name" value="LITAF"/>
    <property type="match status" value="1"/>
</dbReference>
<dbReference type="GO" id="GO:0098560">
    <property type="term" value="C:cytoplasmic side of late endosome membrane"/>
    <property type="evidence" value="ECO:0007669"/>
    <property type="project" value="TreeGrafter"/>
</dbReference>
<evidence type="ECO:0000256" key="5">
    <source>
        <dbReference type="ARBA" id="ARBA00022723"/>
    </source>
</evidence>
<protein>
    <submittedName>
        <fullName evidence="11">Lipopolysaccharide-induced tumor necrosis factor-alpha factor homolog</fullName>
    </submittedName>
</protein>
<dbReference type="PANTHER" id="PTHR23292">
    <property type="entry name" value="LIPOPOLYSACCHARIDE-INDUCED TUMOR NECROSIS FACTOR-ALPHA FACTOR"/>
    <property type="match status" value="1"/>
</dbReference>
<evidence type="ECO:0000256" key="6">
    <source>
        <dbReference type="ARBA" id="ARBA00022833"/>
    </source>
</evidence>
<evidence type="ECO:0000256" key="8">
    <source>
        <dbReference type="SAM" id="MobiDB-lite"/>
    </source>
</evidence>
<dbReference type="RefSeq" id="XP_028311271.1">
    <property type="nucleotide sequence ID" value="XM_028455470.1"/>
</dbReference>
<dbReference type="AlphaFoldDB" id="A0A8C5D824"/>
<dbReference type="Proteomes" id="UP000694680">
    <property type="component" value="Chromosome 1"/>
</dbReference>
<dbReference type="GO" id="GO:0098574">
    <property type="term" value="C:cytoplasmic side of lysosomal membrane"/>
    <property type="evidence" value="ECO:0007669"/>
    <property type="project" value="TreeGrafter"/>
</dbReference>
<dbReference type="PANTHER" id="PTHR23292:SF48">
    <property type="entry name" value="LIPOPOLYSACCHARIDE-INDUCED TUMOR NECROSIS FACTOR-ALPHA FACTOR HOMOLOG-RELATED"/>
    <property type="match status" value="1"/>
</dbReference>
<accession>A0A8C5D824</accession>
<keyword evidence="12" id="KW-1185">Reference proteome</keyword>
<reference evidence="11" key="3">
    <citation type="submission" date="2025-09" db="UniProtKB">
        <authorList>
            <consortium name="Ensembl"/>
        </authorList>
    </citation>
    <scope>IDENTIFICATION</scope>
</reference>
<dbReference type="InterPro" id="IPR006629">
    <property type="entry name" value="LITAF"/>
</dbReference>
<comment type="similarity">
    <text evidence="4">Belongs to the CDIP1/LITAF family.</text>
</comment>
<evidence type="ECO:0000256" key="4">
    <source>
        <dbReference type="ARBA" id="ARBA00005975"/>
    </source>
</evidence>
<proteinExistence type="inferred from homology"/>
<dbReference type="OrthoDB" id="4713066at2759"/>
<evidence type="ECO:0000256" key="7">
    <source>
        <dbReference type="ARBA" id="ARBA00023136"/>
    </source>
</evidence>
<evidence type="ECO:0000256" key="2">
    <source>
        <dbReference type="ARBA" id="ARBA00004414"/>
    </source>
</evidence>
<dbReference type="InterPro" id="IPR037519">
    <property type="entry name" value="LITAF_fam"/>
</dbReference>
<evidence type="ECO:0000256" key="1">
    <source>
        <dbReference type="ARBA" id="ARBA00004125"/>
    </source>
</evidence>
<dbReference type="GO" id="GO:0008270">
    <property type="term" value="F:zinc ion binding"/>
    <property type="evidence" value="ECO:0007669"/>
    <property type="project" value="TreeGrafter"/>
</dbReference>
<keyword evidence="7 9" id="KW-0472">Membrane</keyword>
<feature type="region of interest" description="Disordered" evidence="8">
    <location>
        <begin position="1"/>
        <end position="22"/>
    </location>
</feature>
<evidence type="ECO:0000256" key="9">
    <source>
        <dbReference type="SAM" id="Phobius"/>
    </source>
</evidence>
<keyword evidence="5" id="KW-0479">Metal-binding</keyword>
<feature type="transmembrane region" description="Helical" evidence="9">
    <location>
        <begin position="93"/>
        <end position="114"/>
    </location>
</feature>
<feature type="compositionally biased region" description="Pro residues" evidence="8">
    <location>
        <begin position="1"/>
        <end position="20"/>
    </location>
</feature>
<keyword evidence="9" id="KW-1133">Transmembrane helix</keyword>
<comment type="subcellular location">
    <subcellularLocation>
        <location evidence="1">Endosome membrane</location>
        <topology evidence="1">Peripheral membrane protein</topology>
        <orientation evidence="1">Cytoplasmic side</orientation>
    </subcellularLocation>
    <subcellularLocation>
        <location evidence="2">Late endosome membrane</location>
    </subcellularLocation>
    <subcellularLocation>
        <location evidence="3">Lysosome membrane</location>
        <topology evidence="3">Peripheral membrane protein</topology>
        <orientation evidence="3">Cytoplasmic side</orientation>
    </subcellularLocation>
</comment>
<name>A0A8C5D824_GOUWI</name>
<dbReference type="PROSITE" id="PS51837">
    <property type="entry name" value="LITAF"/>
    <property type="match status" value="1"/>
</dbReference>
<evidence type="ECO:0000313" key="12">
    <source>
        <dbReference type="Proteomes" id="UP000694680"/>
    </source>
</evidence>
<dbReference type="GO" id="GO:0005634">
    <property type="term" value="C:nucleus"/>
    <property type="evidence" value="ECO:0007669"/>
    <property type="project" value="TreeGrafter"/>
</dbReference>
<gene>
    <name evidence="11" type="primary">LOC114468512</name>
</gene>
<feature type="domain" description="LITAF" evidence="10">
    <location>
        <begin position="55"/>
        <end position="138"/>
    </location>
</feature>
<evidence type="ECO:0000259" key="10">
    <source>
        <dbReference type="PROSITE" id="PS51837"/>
    </source>
</evidence>
<keyword evidence="9" id="KW-0812">Transmembrane</keyword>
<keyword evidence="6" id="KW-0862">Zinc</keyword>
<dbReference type="GeneID" id="114468512"/>
<evidence type="ECO:0000256" key="3">
    <source>
        <dbReference type="ARBA" id="ARBA00004630"/>
    </source>
</evidence>
<reference evidence="11" key="1">
    <citation type="submission" date="2020-06" db="EMBL/GenBank/DDBJ databases">
        <authorList>
            <consortium name="Wellcome Sanger Institute Data Sharing"/>
        </authorList>
    </citation>
    <scope>NUCLEOTIDE SEQUENCE [LARGE SCALE GENOMIC DNA]</scope>
</reference>
<dbReference type="Pfam" id="PF10601">
    <property type="entry name" value="zf-LITAF-like"/>
    <property type="match status" value="1"/>
</dbReference>
<organism evidence="11 12">
    <name type="scientific">Gouania willdenowi</name>
    <name type="common">Blunt-snouted clingfish</name>
    <name type="synonym">Lepadogaster willdenowi</name>
    <dbReference type="NCBI Taxonomy" id="441366"/>
    <lineage>
        <taxon>Eukaryota</taxon>
        <taxon>Metazoa</taxon>
        <taxon>Chordata</taxon>
        <taxon>Craniata</taxon>
        <taxon>Vertebrata</taxon>
        <taxon>Euteleostomi</taxon>
        <taxon>Actinopterygii</taxon>
        <taxon>Neopterygii</taxon>
        <taxon>Teleostei</taxon>
        <taxon>Neoteleostei</taxon>
        <taxon>Acanthomorphata</taxon>
        <taxon>Ovalentaria</taxon>
        <taxon>Blenniimorphae</taxon>
        <taxon>Blenniiformes</taxon>
        <taxon>Gobiesocoidei</taxon>
        <taxon>Gobiesocidae</taxon>
        <taxon>Gobiesocinae</taxon>
        <taxon>Gouania</taxon>
    </lineage>
</organism>